<protein>
    <submittedName>
        <fullName evidence="1">Uncharacterized protein</fullName>
    </submittedName>
</protein>
<gene>
    <name evidence="1" type="ORF">ACFOPX_04745</name>
</gene>
<dbReference type="RefSeq" id="WP_104752999.1">
    <property type="nucleotide sequence ID" value="NZ_FZMF01000071.1"/>
</dbReference>
<sequence>MRMMIRHDITILENNLVDNTPEFDPSCKYKVGDRVRLGDQKMIYACLKDTPQGVKADLANDFKQVGADNTIAAFDTGLNTYSSTQEPLELKIQTSGALFMANCLFGALCVRVYAPNIEEPVSVDTLAGPYEGTYLLGHAGECVYHIAMQLFKDLPIRVGVIFCGDFVEVGITLYRDSLSLEDFSKINVNDEGLTQIELGLFRKTYKFSVLVGLQDLDRTLGVLAKNKSIPSVIELSDALACLRFFGLIRGVDVSFNDAQRVNLDLELEELT</sequence>
<dbReference type="EMBL" id="JBHRZO010000021">
    <property type="protein sequence ID" value="MFC3847840.1"/>
    <property type="molecule type" value="Genomic_DNA"/>
</dbReference>
<dbReference type="Proteomes" id="UP001595783">
    <property type="component" value="Unassembled WGS sequence"/>
</dbReference>
<keyword evidence="2" id="KW-1185">Reference proteome</keyword>
<proteinExistence type="predicted"/>
<accession>A0ABV7ZI62</accession>
<comment type="caution">
    <text evidence="1">The sequence shown here is derived from an EMBL/GenBank/DDBJ whole genome shotgun (WGS) entry which is preliminary data.</text>
</comment>
<organism evidence="1 2">
    <name type="scientific">Helicobacter baculiformis</name>
    <dbReference type="NCBI Taxonomy" id="427351"/>
    <lineage>
        <taxon>Bacteria</taxon>
        <taxon>Pseudomonadati</taxon>
        <taxon>Campylobacterota</taxon>
        <taxon>Epsilonproteobacteria</taxon>
        <taxon>Campylobacterales</taxon>
        <taxon>Helicobacteraceae</taxon>
        <taxon>Helicobacter</taxon>
    </lineage>
</organism>
<evidence type="ECO:0000313" key="2">
    <source>
        <dbReference type="Proteomes" id="UP001595783"/>
    </source>
</evidence>
<evidence type="ECO:0000313" key="1">
    <source>
        <dbReference type="EMBL" id="MFC3847840.1"/>
    </source>
</evidence>
<reference evidence="2" key="1">
    <citation type="journal article" date="2019" name="Int. J. Syst. Evol. Microbiol.">
        <title>The Global Catalogue of Microorganisms (GCM) 10K type strain sequencing project: providing services to taxonomists for standard genome sequencing and annotation.</title>
        <authorList>
            <consortium name="The Broad Institute Genomics Platform"/>
            <consortium name="The Broad Institute Genome Sequencing Center for Infectious Disease"/>
            <person name="Wu L."/>
            <person name="Ma J."/>
        </authorList>
    </citation>
    <scope>NUCLEOTIDE SEQUENCE [LARGE SCALE GENOMIC DNA]</scope>
    <source>
        <strain evidence="2">CCUG 53816</strain>
    </source>
</reference>
<name>A0ABV7ZI62_9HELI</name>